<dbReference type="InterPro" id="IPR037238">
    <property type="entry name" value="YbiA-like_sf"/>
</dbReference>
<comment type="similarity">
    <text evidence="3">Belongs to the YbiA family.</text>
</comment>
<dbReference type="CDD" id="cd15457">
    <property type="entry name" value="NADAR"/>
    <property type="match status" value="1"/>
</dbReference>
<dbReference type="Gene3D" id="1.10.357.40">
    <property type="entry name" value="YbiA-like"/>
    <property type="match status" value="1"/>
</dbReference>
<reference evidence="9" key="1">
    <citation type="submission" date="2015-06" db="EMBL/GenBank/DDBJ databases">
        <authorList>
            <person name="Urmite Genomes"/>
        </authorList>
    </citation>
    <scope>NUCLEOTIDE SEQUENCE [LARGE SCALE GENOMIC DNA]</scope>
    <source>
        <strain evidence="9">CSUR P1867</strain>
    </source>
</reference>
<evidence type="ECO:0000256" key="6">
    <source>
        <dbReference type="ARBA" id="ARBA00045377"/>
    </source>
</evidence>
<evidence type="ECO:0000313" key="9">
    <source>
        <dbReference type="Proteomes" id="UP000183920"/>
    </source>
</evidence>
<evidence type="ECO:0000256" key="3">
    <source>
        <dbReference type="ARBA" id="ARBA00008508"/>
    </source>
</evidence>
<dbReference type="Pfam" id="PF08719">
    <property type="entry name" value="NADAR"/>
    <property type="match status" value="1"/>
</dbReference>
<comment type="function">
    <text evidence="6">Catalyzes the hydrolysis of the N-glycosidic bond in the first two intermediates of riboflavin biosynthesis, which are highly reactive metabolites, yielding relatively innocuous products. Thus, can divert a surplus of harmful intermediates into relatively harmless products and pre-empt the damage these intermediates would otherwise do. Helps maintain flavin levels. May act on other substrates in vivo. Has no activity against GTP, nucleoside monophosphates or ADP-ribose. Is Required for swarming motility.</text>
</comment>
<evidence type="ECO:0000256" key="4">
    <source>
        <dbReference type="ARBA" id="ARBA00014614"/>
    </source>
</evidence>
<accession>A0A0G4QIZ9</accession>
<sequence>MGKKMDLEQLKKEFRAGKKIKYIYFWGHQSKGNDITKSCFSQWYPAPFILDDVRYASAEHYMMAEKAKLFNDIDVRKRIITASNPGSAKALGREVKGFDQDIWEQHRMDIVIRANIAKFSQNKELGNFLISTGNRVLVEASPVDKIWGVGLSEQDNEINNPLLWKGLNLLGFALMKVRSILIESSHQ</sequence>
<organism evidence="8 9">
    <name type="scientific">Proteus penneri</name>
    <dbReference type="NCBI Taxonomy" id="102862"/>
    <lineage>
        <taxon>Bacteria</taxon>
        <taxon>Pseudomonadati</taxon>
        <taxon>Pseudomonadota</taxon>
        <taxon>Gammaproteobacteria</taxon>
        <taxon>Enterobacterales</taxon>
        <taxon>Morganellaceae</taxon>
        <taxon>Proteus</taxon>
    </lineage>
</organism>
<name>A0A0G4QIZ9_9GAMM</name>
<feature type="domain" description="NADAR" evidence="7">
    <location>
        <begin position="24"/>
        <end position="181"/>
    </location>
</feature>
<comment type="catalytic activity">
    <reaction evidence="2">
        <text>2,5-diamino-6-hydroxy-4-(5-phosphoribosylamino)-pyrimidine + H2O = 2,5,6-triamino-4-hydroxypyrimidine + D-ribose 5-phosphate</text>
        <dbReference type="Rhea" id="RHEA:23436"/>
        <dbReference type="ChEBI" id="CHEBI:15377"/>
        <dbReference type="ChEBI" id="CHEBI:58614"/>
        <dbReference type="ChEBI" id="CHEBI:78346"/>
        <dbReference type="ChEBI" id="CHEBI:137796"/>
    </reaction>
</comment>
<evidence type="ECO:0000259" key="7">
    <source>
        <dbReference type="Pfam" id="PF08719"/>
    </source>
</evidence>
<protein>
    <recommendedName>
        <fullName evidence="4">N-glycosidase YbiA</fullName>
    </recommendedName>
    <alternativeName>
        <fullName evidence="5">Riboflavin biosynthesis intermediates N-glycosidase</fullName>
    </alternativeName>
</protein>
<dbReference type="Proteomes" id="UP000183920">
    <property type="component" value="Unassembled WGS sequence"/>
</dbReference>
<dbReference type="EMBL" id="CVRY01000010">
    <property type="protein sequence ID" value="CRL65611.1"/>
    <property type="molecule type" value="Genomic_DNA"/>
</dbReference>
<evidence type="ECO:0000313" key="8">
    <source>
        <dbReference type="EMBL" id="CRL65611.1"/>
    </source>
</evidence>
<dbReference type="SUPFAM" id="SSF143990">
    <property type="entry name" value="YbiA-like"/>
    <property type="match status" value="1"/>
</dbReference>
<evidence type="ECO:0000256" key="1">
    <source>
        <dbReference type="ARBA" id="ARBA00000022"/>
    </source>
</evidence>
<proteinExistence type="inferred from homology"/>
<dbReference type="InterPro" id="IPR012816">
    <property type="entry name" value="NADAR"/>
</dbReference>
<dbReference type="NCBIfam" id="TIGR02464">
    <property type="entry name" value="ribofla_fusion"/>
    <property type="match status" value="1"/>
</dbReference>
<evidence type="ECO:0000256" key="5">
    <source>
        <dbReference type="ARBA" id="ARBA00032343"/>
    </source>
</evidence>
<accession>A0A379ERH4</accession>
<gene>
    <name evidence="8" type="primary">ybiA</name>
    <name evidence="8" type="ORF">BN1804_03592</name>
</gene>
<evidence type="ECO:0000256" key="2">
    <source>
        <dbReference type="ARBA" id="ARBA00000751"/>
    </source>
</evidence>
<dbReference type="AlphaFoldDB" id="A0A0G4QIZ9"/>
<comment type="catalytic activity">
    <reaction evidence="1">
        <text>5-amino-6-(5-phospho-D-ribosylamino)uracil + H2O = 5,6-diaminouracil + D-ribose 5-phosphate</text>
        <dbReference type="Rhea" id="RHEA:55020"/>
        <dbReference type="ChEBI" id="CHEBI:15377"/>
        <dbReference type="ChEBI" id="CHEBI:46252"/>
        <dbReference type="ChEBI" id="CHEBI:58453"/>
        <dbReference type="ChEBI" id="CHEBI:78346"/>
    </reaction>
</comment>